<feature type="compositionally biased region" description="Acidic residues" evidence="1">
    <location>
        <begin position="208"/>
        <end position="220"/>
    </location>
</feature>
<feature type="compositionally biased region" description="Acidic residues" evidence="1">
    <location>
        <begin position="253"/>
        <end position="273"/>
    </location>
</feature>
<dbReference type="GeneID" id="300577439"/>
<feature type="region of interest" description="Disordered" evidence="1">
    <location>
        <begin position="185"/>
        <end position="318"/>
    </location>
</feature>
<name>A0ABY2H370_9HYPO</name>
<evidence type="ECO:0000313" key="2">
    <source>
        <dbReference type="EMBL" id="TFB01967.1"/>
    </source>
</evidence>
<gene>
    <name evidence="2" type="ORF">CCMA1212_005743</name>
</gene>
<feature type="compositionally biased region" description="Acidic residues" evidence="1">
    <location>
        <begin position="79"/>
        <end position="112"/>
    </location>
</feature>
<protein>
    <recommendedName>
        <fullName evidence="4">Amidase</fullName>
    </recommendedName>
</protein>
<evidence type="ECO:0008006" key="4">
    <source>
        <dbReference type="Google" id="ProtNLM"/>
    </source>
</evidence>
<accession>A0ABY2H370</accession>
<feature type="region of interest" description="Disordered" evidence="1">
    <location>
        <begin position="537"/>
        <end position="581"/>
    </location>
</feature>
<evidence type="ECO:0000256" key="1">
    <source>
        <dbReference type="SAM" id="MobiDB-lite"/>
    </source>
</evidence>
<evidence type="ECO:0000313" key="3">
    <source>
        <dbReference type="Proteomes" id="UP001642720"/>
    </source>
</evidence>
<feature type="region of interest" description="Disordered" evidence="1">
    <location>
        <begin position="1"/>
        <end position="143"/>
    </location>
</feature>
<dbReference type="Proteomes" id="UP001642720">
    <property type="component" value="Unassembled WGS sequence"/>
</dbReference>
<feature type="region of interest" description="Disordered" evidence="1">
    <location>
        <begin position="405"/>
        <end position="467"/>
    </location>
</feature>
<organism evidence="2 3">
    <name type="scientific">Trichoderma ghanense</name>
    <dbReference type="NCBI Taxonomy" id="65468"/>
    <lineage>
        <taxon>Eukaryota</taxon>
        <taxon>Fungi</taxon>
        <taxon>Dikarya</taxon>
        <taxon>Ascomycota</taxon>
        <taxon>Pezizomycotina</taxon>
        <taxon>Sordariomycetes</taxon>
        <taxon>Hypocreomycetidae</taxon>
        <taxon>Hypocreales</taxon>
        <taxon>Hypocreaceae</taxon>
        <taxon>Trichoderma</taxon>
    </lineage>
</organism>
<reference evidence="2 3" key="1">
    <citation type="submission" date="2018-01" db="EMBL/GenBank/DDBJ databases">
        <title>Genome characterization of the sugarcane-associated fungus Trichoderma ghanense CCMA-1212 and their application in lignocelulose bioconversion.</title>
        <authorList>
            <person name="Steindorff A.S."/>
            <person name="Mendes T.D."/>
            <person name="Vilela E.S.D."/>
            <person name="Rodrigues D.S."/>
            <person name="Formighieri E.F."/>
            <person name="Melo I.S."/>
            <person name="Favaro L.C.L."/>
        </authorList>
    </citation>
    <scope>NUCLEOTIDE SEQUENCE [LARGE SCALE GENOMIC DNA]</scope>
    <source>
        <strain evidence="2 3">CCMA-1212</strain>
    </source>
</reference>
<sequence length="581" mass="64264">MSRNIRQKYPAAAAKAQKRRRDSDTSSSLDLSDEEGYSAVEDISDSEDNDEEDVIAVEEEMILTEGLSKPPDAPRPLSDDDAEDEDAGNDEDDDEDDDAEEEAEDEDDDGDADNASWAGILSEVDEEHDFYHDPNAFASDPIIERHVRFDVPDSDSDSTETEDDHADLFPDIFVSQNALDPAFRKEIEHDPDESSGSNSFWDYHGHYEEEEGDDSDSDAEEVIRQLSQDDNAPVMPVAGPASAVDNFTPTFEEPLELDGYESDGDTTDEEEIPEPIIRKRSRRQSNAMSDEEASGTEADSPVKPERGQPRVGRFNLDRSDKKPIAVLNPLTRKMMIFTPTRRRQQLDLSPEQFNFPWAIEESSAPLLSNSANMMLSAMFSSNTFGDFVNAQAMGPAEAFFPFPAEANADDSSTAPSMEEEEEEDDEEKLNINDFITFGEADDDESSGDEGNANKWRASPNRPATASSDMGEVLSHLNSNTVGAFRRNQINQQLILSNQATQDSLAFSGPYNYTALRGLKSDRFDTAAIPLTPLRRHKKQLSDMARGPLDTLSAKRKATSEASGSSHKKHRSISSDVNALGV</sequence>
<comment type="caution">
    <text evidence="2">The sequence shown here is derived from an EMBL/GenBank/DDBJ whole genome shotgun (WGS) entry which is preliminary data.</text>
</comment>
<dbReference type="EMBL" id="PPTA01000007">
    <property type="protein sequence ID" value="TFB01967.1"/>
    <property type="molecule type" value="Genomic_DNA"/>
</dbReference>
<keyword evidence="3" id="KW-1185">Reference proteome</keyword>
<proteinExistence type="predicted"/>
<dbReference type="RefSeq" id="XP_073558168.1">
    <property type="nucleotide sequence ID" value="XM_073702989.1"/>
</dbReference>
<feature type="compositionally biased region" description="Acidic residues" evidence="1">
    <location>
        <begin position="31"/>
        <end position="62"/>
    </location>
</feature>
<feature type="compositionally biased region" description="Acidic residues" evidence="1">
    <location>
        <begin position="417"/>
        <end position="427"/>
    </location>
</feature>